<dbReference type="AlphaFoldDB" id="A0A9P0E043"/>
<dbReference type="OrthoDB" id="5795596at2759"/>
<dbReference type="InterPro" id="IPR001079">
    <property type="entry name" value="Galectin_CRD"/>
</dbReference>
<sequence length="377" mass="42735">MPEINVQQTESAKKKRGCGCSSCCLFIPYANTTESEVEVEQVVCENISQDTFPHFVDDLPDPLEPGTIIKVTGFVRPDCSRFAVNLCCNRSPSSDIALHLNPRISQRYVVRNSRIKDHWGSEEVTSITKFELSRNKKIHIDIVVADTEFLISINGRHVCAFVYRIPIATVKAIVIEGPVDVSGVEYGKTNVYPVVNGPIENIEEIVKEDVEYNGSSHNYEVPLTLSFPKGFDKGYQLDIQGRVKILPANFFVNLQDGPQLWPHPNIYLHLSPRFGYLNTRHVFVRNSWLDGDWGPEERVDKCPFTPSSQFSIAIRSYVDHFSIWVNGQLAGEFKYRGDPRKTNTLYIQGDVIITGVVMRHNISDKYFTKSRPSIDSM</sequence>
<accession>A0A9P0E043</accession>
<keyword evidence="5" id="KW-1185">Reference proteome</keyword>
<keyword evidence="1 2" id="KW-0430">Lectin</keyword>
<dbReference type="InterPro" id="IPR013320">
    <property type="entry name" value="ConA-like_dom_sf"/>
</dbReference>
<dbReference type="PROSITE" id="PS51304">
    <property type="entry name" value="GALECTIN"/>
    <property type="match status" value="2"/>
</dbReference>
<evidence type="ECO:0000313" key="5">
    <source>
        <dbReference type="Proteomes" id="UP001153709"/>
    </source>
</evidence>
<evidence type="ECO:0000313" key="4">
    <source>
        <dbReference type="EMBL" id="CAH1281915.1"/>
    </source>
</evidence>
<gene>
    <name evidence="4" type="ORF">DIABBA_LOCUS9610</name>
</gene>
<proteinExistence type="predicted"/>
<dbReference type="Proteomes" id="UP001153709">
    <property type="component" value="Chromosome 6"/>
</dbReference>
<dbReference type="EMBL" id="OU898281">
    <property type="protein sequence ID" value="CAH1281915.1"/>
    <property type="molecule type" value="Genomic_DNA"/>
</dbReference>
<name>A0A9P0E043_DIABA</name>
<dbReference type="GO" id="GO:0030246">
    <property type="term" value="F:carbohydrate binding"/>
    <property type="evidence" value="ECO:0007669"/>
    <property type="project" value="UniProtKB-UniRule"/>
</dbReference>
<dbReference type="PANTHER" id="PTHR11346">
    <property type="entry name" value="GALECTIN"/>
    <property type="match status" value="1"/>
</dbReference>
<dbReference type="SMART" id="SM00908">
    <property type="entry name" value="Gal-bind_lectin"/>
    <property type="match status" value="2"/>
</dbReference>
<evidence type="ECO:0000256" key="2">
    <source>
        <dbReference type="RuleBase" id="RU102079"/>
    </source>
</evidence>
<feature type="domain" description="Galectin" evidence="3">
    <location>
        <begin position="223"/>
        <end position="359"/>
    </location>
</feature>
<dbReference type="Pfam" id="PF00337">
    <property type="entry name" value="Gal-bind_lectin"/>
    <property type="match status" value="2"/>
</dbReference>
<reference evidence="4" key="1">
    <citation type="submission" date="2022-01" db="EMBL/GenBank/DDBJ databases">
        <authorList>
            <person name="King R."/>
        </authorList>
    </citation>
    <scope>NUCLEOTIDE SEQUENCE</scope>
</reference>
<protein>
    <recommendedName>
        <fullName evidence="2">Galectin</fullName>
    </recommendedName>
</protein>
<organism evidence="4 5">
    <name type="scientific">Diabrotica balteata</name>
    <name type="common">Banded cucumber beetle</name>
    <dbReference type="NCBI Taxonomy" id="107213"/>
    <lineage>
        <taxon>Eukaryota</taxon>
        <taxon>Metazoa</taxon>
        <taxon>Ecdysozoa</taxon>
        <taxon>Arthropoda</taxon>
        <taxon>Hexapoda</taxon>
        <taxon>Insecta</taxon>
        <taxon>Pterygota</taxon>
        <taxon>Neoptera</taxon>
        <taxon>Endopterygota</taxon>
        <taxon>Coleoptera</taxon>
        <taxon>Polyphaga</taxon>
        <taxon>Cucujiformia</taxon>
        <taxon>Chrysomeloidea</taxon>
        <taxon>Chrysomelidae</taxon>
        <taxon>Galerucinae</taxon>
        <taxon>Diabroticina</taxon>
        <taxon>Diabroticites</taxon>
        <taxon>Diabrotica</taxon>
    </lineage>
</organism>
<dbReference type="SMART" id="SM00276">
    <property type="entry name" value="GLECT"/>
    <property type="match status" value="2"/>
</dbReference>
<feature type="domain" description="Galectin" evidence="3">
    <location>
        <begin position="55"/>
        <end position="187"/>
    </location>
</feature>
<dbReference type="CDD" id="cd00070">
    <property type="entry name" value="GLECT"/>
    <property type="match status" value="2"/>
</dbReference>
<dbReference type="GO" id="GO:0016936">
    <property type="term" value="F:galactoside binding"/>
    <property type="evidence" value="ECO:0007669"/>
    <property type="project" value="TreeGrafter"/>
</dbReference>
<dbReference type="PANTHER" id="PTHR11346:SF176">
    <property type="entry name" value="32 KDA BETA-GALACTOSIDE-BINDING LECTIN LEC-3"/>
    <property type="match status" value="1"/>
</dbReference>
<evidence type="ECO:0000259" key="3">
    <source>
        <dbReference type="PROSITE" id="PS51304"/>
    </source>
</evidence>
<dbReference type="InterPro" id="IPR044156">
    <property type="entry name" value="Galectin-like"/>
</dbReference>
<evidence type="ECO:0000256" key="1">
    <source>
        <dbReference type="ARBA" id="ARBA00022734"/>
    </source>
</evidence>
<dbReference type="SUPFAM" id="SSF49899">
    <property type="entry name" value="Concanavalin A-like lectins/glucanases"/>
    <property type="match status" value="2"/>
</dbReference>
<dbReference type="Gene3D" id="2.60.120.200">
    <property type="match status" value="2"/>
</dbReference>